<dbReference type="OrthoDB" id="4550793at2"/>
<feature type="region of interest" description="Disordered" evidence="1">
    <location>
        <begin position="74"/>
        <end position="93"/>
    </location>
</feature>
<dbReference type="EMBL" id="QNRE01000001">
    <property type="protein sequence ID" value="RBO96299.1"/>
    <property type="molecule type" value="Genomic_DNA"/>
</dbReference>
<proteinExistence type="predicted"/>
<organism evidence="2 3">
    <name type="scientific">Nocardia puris</name>
    <dbReference type="NCBI Taxonomy" id="208602"/>
    <lineage>
        <taxon>Bacteria</taxon>
        <taxon>Bacillati</taxon>
        <taxon>Actinomycetota</taxon>
        <taxon>Actinomycetes</taxon>
        <taxon>Mycobacteriales</taxon>
        <taxon>Nocardiaceae</taxon>
        <taxon>Nocardia</taxon>
    </lineage>
</organism>
<name>A0A366E3F1_9NOCA</name>
<accession>A0A366E3F1</accession>
<dbReference type="Proteomes" id="UP000252586">
    <property type="component" value="Unassembled WGS sequence"/>
</dbReference>
<protein>
    <submittedName>
        <fullName evidence="2">Uncharacterized protein</fullName>
    </submittedName>
</protein>
<evidence type="ECO:0000256" key="1">
    <source>
        <dbReference type="SAM" id="MobiDB-lite"/>
    </source>
</evidence>
<dbReference type="RefSeq" id="WP_147265720.1">
    <property type="nucleotide sequence ID" value="NZ_QNRE01000001.1"/>
</dbReference>
<comment type="caution">
    <text evidence="2">The sequence shown here is derived from an EMBL/GenBank/DDBJ whole genome shotgun (WGS) entry which is preliminary data.</text>
</comment>
<evidence type="ECO:0000313" key="3">
    <source>
        <dbReference type="Proteomes" id="UP000252586"/>
    </source>
</evidence>
<reference evidence="2 3" key="1">
    <citation type="submission" date="2018-06" db="EMBL/GenBank/DDBJ databases">
        <title>Genomic Encyclopedia of Type Strains, Phase IV (KMG-IV): sequencing the most valuable type-strain genomes for metagenomic binning, comparative biology and taxonomic classification.</title>
        <authorList>
            <person name="Goeker M."/>
        </authorList>
    </citation>
    <scope>NUCLEOTIDE SEQUENCE [LARGE SCALE GENOMIC DNA]</scope>
    <source>
        <strain evidence="2 3">DSM 44599</strain>
    </source>
</reference>
<keyword evidence="3" id="KW-1185">Reference proteome</keyword>
<dbReference type="STRING" id="1210090.GCA_001613185_01026"/>
<gene>
    <name evidence="2" type="ORF">DFR74_101310</name>
</gene>
<sequence>MSLSKDGHDREHVIGADDFQIVRRLTFELANVPREPMVELGWTPENGEFLKKLARSIPSQAAAPTRVRIVVTGEEIDDPSQPGRPVAEGGSASEDEIVRFVPESVAQVWPELMRGVFDALGALETRYRTGFHEAEVSQALRALDDVGEL</sequence>
<dbReference type="AlphaFoldDB" id="A0A366E3F1"/>
<evidence type="ECO:0000313" key="2">
    <source>
        <dbReference type="EMBL" id="RBO96299.1"/>
    </source>
</evidence>